<dbReference type="RefSeq" id="WP_006304071.1">
    <property type="nucleotide sequence ID" value="NZ_AEDQ01000017.1"/>
</dbReference>
<evidence type="ECO:0000256" key="6">
    <source>
        <dbReference type="SAM" id="MobiDB-lite"/>
    </source>
</evidence>
<dbReference type="InterPro" id="IPR023052">
    <property type="entry name" value="Cell_div_SepF"/>
</dbReference>
<dbReference type="Gene3D" id="3.30.110.150">
    <property type="entry name" value="SepF-like protein"/>
    <property type="match status" value="1"/>
</dbReference>
<evidence type="ECO:0000256" key="1">
    <source>
        <dbReference type="ARBA" id="ARBA00022618"/>
    </source>
</evidence>
<evidence type="ECO:0000256" key="2">
    <source>
        <dbReference type="ARBA" id="ARBA00023210"/>
    </source>
</evidence>
<feature type="region of interest" description="Disordered" evidence="6">
    <location>
        <begin position="28"/>
        <end position="86"/>
    </location>
</feature>
<keyword evidence="5" id="KW-0963">Cytoplasm</keyword>
<proteinExistence type="inferred from homology"/>
<evidence type="ECO:0000256" key="4">
    <source>
        <dbReference type="ARBA" id="ARBA00044936"/>
    </source>
</evidence>
<evidence type="ECO:0000313" key="7">
    <source>
        <dbReference type="EMBL" id="EFL44355.1"/>
    </source>
</evidence>
<sequence>MGLLDELKDKIRGIRGEEVYDDYDDEMYAEDDGAQAPREQVSGVLGNTRRPEAESVNVFTRSGKPISSPVRPITPPSQSYPNGYAPAPSAGYAQGYTPAYAYPRADQTTQMNPVYDPAAGAAPSRSNLPTYESHTPAAPAAPAAAPHAAAGVSGQLPAYVLKPTSYDDVQMVVRRVRTNQPVILVLTQTNTDIAKRILDFSLGLSCGIAGRVDELADRVFAVLPCGVELNRSDIEKVTSRTQRTR</sequence>
<dbReference type="InterPro" id="IPR007561">
    <property type="entry name" value="Cell_div_SepF/SepF-rel"/>
</dbReference>
<evidence type="ECO:0000256" key="3">
    <source>
        <dbReference type="ARBA" id="ARBA00023306"/>
    </source>
</evidence>
<reference evidence="7 8" key="1">
    <citation type="submission" date="2010-08" db="EMBL/GenBank/DDBJ databases">
        <authorList>
            <person name="Durkin A.S."/>
            <person name="Madupu R."/>
            <person name="Torralba M."/>
            <person name="Gillis M."/>
            <person name="Methe B."/>
            <person name="Sutton G."/>
            <person name="Nelson K.E."/>
        </authorList>
    </citation>
    <scope>NUCLEOTIDE SEQUENCE [LARGE SCALE GENOMIC DNA]</scope>
    <source>
        <strain evidence="7 8">PB189-T1-4</strain>
    </source>
</reference>
<comment type="subcellular location">
    <subcellularLocation>
        <location evidence="5">Cytoplasm</location>
    </subcellularLocation>
    <text evidence="5">Localizes to the division site, in a FtsZ-dependent manner.</text>
</comment>
<keyword evidence="1 5" id="KW-0132">Cell division</keyword>
<dbReference type="Pfam" id="PF04472">
    <property type="entry name" value="SepF"/>
    <property type="match status" value="1"/>
</dbReference>
<keyword evidence="3 5" id="KW-0131">Cell cycle</keyword>
<comment type="subunit">
    <text evidence="5">Homodimer. Interacts with FtsZ.</text>
</comment>
<organism evidence="7 8">
    <name type="scientific">Fannyhessea vaginae PB189-T1-4</name>
    <dbReference type="NCBI Taxonomy" id="866774"/>
    <lineage>
        <taxon>Bacteria</taxon>
        <taxon>Bacillati</taxon>
        <taxon>Actinomycetota</taxon>
        <taxon>Coriobacteriia</taxon>
        <taxon>Coriobacteriales</taxon>
        <taxon>Atopobiaceae</taxon>
        <taxon>Fannyhessea</taxon>
    </lineage>
</organism>
<accession>A0ABN0B0J9</accession>
<evidence type="ECO:0000313" key="8">
    <source>
        <dbReference type="Proteomes" id="UP000004431"/>
    </source>
</evidence>
<dbReference type="EMBL" id="AEDQ01000017">
    <property type="protein sequence ID" value="EFL44355.1"/>
    <property type="molecule type" value="Genomic_DNA"/>
</dbReference>
<keyword evidence="2 5" id="KW-0717">Septation</keyword>
<name>A0ABN0B0J9_9ACTN</name>
<dbReference type="PANTHER" id="PTHR35798:SF1">
    <property type="entry name" value="CELL DIVISION PROTEIN SEPF"/>
    <property type="match status" value="1"/>
</dbReference>
<feature type="region of interest" description="Disordered" evidence="6">
    <location>
        <begin position="119"/>
        <end position="142"/>
    </location>
</feature>
<dbReference type="HAMAP" id="MF_01197">
    <property type="entry name" value="SepF"/>
    <property type="match status" value="1"/>
</dbReference>
<comment type="similarity">
    <text evidence="5">Belongs to the SepF family.</text>
</comment>
<evidence type="ECO:0000256" key="5">
    <source>
        <dbReference type="HAMAP-Rule" id="MF_01197"/>
    </source>
</evidence>
<dbReference type="Proteomes" id="UP000004431">
    <property type="component" value="Unassembled WGS sequence"/>
</dbReference>
<protein>
    <recommendedName>
        <fullName evidence="5">Cell division protein SepF</fullName>
    </recommendedName>
</protein>
<gene>
    <name evidence="5" type="primary">sepF</name>
    <name evidence="7" type="ORF">HMPREF9248_0978</name>
</gene>
<dbReference type="InterPro" id="IPR038594">
    <property type="entry name" value="SepF-like_sf"/>
</dbReference>
<keyword evidence="8" id="KW-1185">Reference proteome</keyword>
<comment type="caution">
    <text evidence="7">The sequence shown here is derived from an EMBL/GenBank/DDBJ whole genome shotgun (WGS) entry which is preliminary data.</text>
</comment>
<dbReference type="PANTHER" id="PTHR35798">
    <property type="entry name" value="CELL DIVISION PROTEIN SEPF"/>
    <property type="match status" value="1"/>
</dbReference>
<feature type="compositionally biased region" description="Polar residues" evidence="6">
    <location>
        <begin position="124"/>
        <end position="133"/>
    </location>
</feature>
<comment type="function">
    <text evidence="4 5">Cell division protein that is part of the divisome complex and is recruited early to the Z-ring. Probably stimulates Z-ring formation, perhaps through the cross-linking of FtsZ protofilaments. Its function overlaps with FtsA.</text>
</comment>